<dbReference type="Proteomes" id="UP000011663">
    <property type="component" value="Unassembled WGS sequence"/>
</dbReference>
<organism evidence="2 3">
    <name type="scientific">Brachyspira hampsonii 30446</name>
    <dbReference type="NCBI Taxonomy" id="1289135"/>
    <lineage>
        <taxon>Bacteria</taxon>
        <taxon>Pseudomonadati</taxon>
        <taxon>Spirochaetota</taxon>
        <taxon>Spirochaetia</taxon>
        <taxon>Brachyspirales</taxon>
        <taxon>Brachyspiraceae</taxon>
        <taxon>Brachyspira</taxon>
    </lineage>
</organism>
<protein>
    <recommendedName>
        <fullName evidence="4">Lipoprotein</fullName>
    </recommendedName>
</protein>
<evidence type="ECO:0008006" key="4">
    <source>
        <dbReference type="Google" id="ProtNLM"/>
    </source>
</evidence>
<comment type="caution">
    <text evidence="2">The sequence shown here is derived from an EMBL/GenBank/DDBJ whole genome shotgun (WGS) entry which is preliminary data.</text>
</comment>
<proteinExistence type="predicted"/>
<dbReference type="RefSeq" id="WP_008723877.1">
    <property type="nucleotide sequence ID" value="NZ_JH994111.1"/>
</dbReference>
<accession>A0A2U4FNS8</accession>
<gene>
    <name evidence="2" type="ORF">A966_07189</name>
</gene>
<reference evidence="2 3" key="1">
    <citation type="submission" date="2012-07" db="EMBL/GenBank/DDBJ databases">
        <title>Genome sequence of Brachyspira sp. 30446, isolated from a pig with mucohaemorrhagic colitis.</title>
        <authorList>
            <person name="Rubin J.E."/>
            <person name="Fernando C."/>
            <person name="Harding J.C.S."/>
            <person name="Hill J.E."/>
        </authorList>
    </citation>
    <scope>NUCLEOTIDE SEQUENCE [LARGE SCALE GENOMIC DNA]</scope>
    <source>
        <strain evidence="2 3">30446</strain>
    </source>
</reference>
<dbReference type="AlphaFoldDB" id="A0A2U4FNS8"/>
<feature type="chain" id="PRO_5015558590" description="Lipoprotein" evidence="1">
    <location>
        <begin position="20"/>
        <end position="116"/>
    </location>
</feature>
<dbReference type="GeneID" id="66487858"/>
<dbReference type="STRING" id="1289135.A966_07189"/>
<name>A0A2U4FNS8_9SPIR</name>
<evidence type="ECO:0000256" key="1">
    <source>
        <dbReference type="SAM" id="SignalP"/>
    </source>
</evidence>
<evidence type="ECO:0000313" key="2">
    <source>
        <dbReference type="EMBL" id="EKV56803.1"/>
    </source>
</evidence>
<sequence length="116" mass="12748">MIKKLFLFTLLVSSFLVISCSNKDTTGATGTGIDSKYDGTYYYGTSERIVVANGGTTSYTYGNYSTTVLTVSKEKYYKLSDNSFKTTVAGVEEILTFTDSSLTVSVLGKELFYIKQ</sequence>
<evidence type="ECO:0000313" key="3">
    <source>
        <dbReference type="Proteomes" id="UP000011663"/>
    </source>
</evidence>
<dbReference type="EMBL" id="ALNZ01000026">
    <property type="protein sequence ID" value="EKV56803.1"/>
    <property type="molecule type" value="Genomic_DNA"/>
</dbReference>
<dbReference type="PROSITE" id="PS51257">
    <property type="entry name" value="PROKAR_LIPOPROTEIN"/>
    <property type="match status" value="1"/>
</dbReference>
<keyword evidence="1" id="KW-0732">Signal</keyword>
<dbReference type="OrthoDB" id="9938796at2"/>
<feature type="signal peptide" evidence="1">
    <location>
        <begin position="1"/>
        <end position="19"/>
    </location>
</feature>